<evidence type="ECO:0000313" key="16">
    <source>
        <dbReference type="EMBL" id="CAI9101726.1"/>
    </source>
</evidence>
<name>A0AAV1D1C9_OLDCO</name>
<evidence type="ECO:0000256" key="9">
    <source>
        <dbReference type="ARBA" id="ARBA00022833"/>
    </source>
</evidence>
<dbReference type="GO" id="GO:0006511">
    <property type="term" value="P:ubiquitin-dependent protein catabolic process"/>
    <property type="evidence" value="ECO:0007669"/>
    <property type="project" value="TreeGrafter"/>
</dbReference>
<evidence type="ECO:0000256" key="1">
    <source>
        <dbReference type="ARBA" id="ARBA00000900"/>
    </source>
</evidence>
<feature type="transmembrane region" description="Helical" evidence="14">
    <location>
        <begin position="256"/>
        <end position="276"/>
    </location>
</feature>
<keyword evidence="8" id="KW-0833">Ubl conjugation pathway</keyword>
<dbReference type="GO" id="GO:0016567">
    <property type="term" value="P:protein ubiquitination"/>
    <property type="evidence" value="ECO:0007669"/>
    <property type="project" value="TreeGrafter"/>
</dbReference>
<dbReference type="Proteomes" id="UP001161247">
    <property type="component" value="Chromosome 4"/>
</dbReference>
<dbReference type="GO" id="GO:0000325">
    <property type="term" value="C:plant-type vacuole"/>
    <property type="evidence" value="ECO:0007669"/>
    <property type="project" value="TreeGrafter"/>
</dbReference>
<feature type="transmembrane region" description="Helical" evidence="14">
    <location>
        <begin position="208"/>
        <end position="226"/>
    </location>
</feature>
<sequence>MSTARAPSGDDTEREGGSGIDTSPLLGEQIFRNRPYLRRPPSLRGAARFLRRASSRRMMREPSMRVREAAAEQIEERQSDWAYSKPIVVLDLIWNVAFVVVSISVLILSRKEKPSMPLRLWVVGYALQCLLHMVCVCMEYKKRCQQRHLAGDSRWRASGSPGGRWNSDNSSSGSDDGEMPDYGSDRRQGEDETSVAKHLESANTMFSFIWWIIGFYWVSAGGPSLINDSPQLYWLCITFLAFDVFFVVICVAVACVIGIAVCCCLPCIIAILYAVADQEGATKEDIERLPKYKFRRFGDSEKQNGEIQESFGGIMTECDTDSPVEHVLPLEDAECCICLCTYDDGAELRELPCRHHFHSACIDKWLYINATCPLCKLNILKVGNLSGSEEV</sequence>
<feature type="transmembrane region" description="Helical" evidence="14">
    <location>
        <begin position="120"/>
        <end position="140"/>
    </location>
</feature>
<keyword evidence="10 14" id="KW-1133">Transmembrane helix</keyword>
<dbReference type="PROSITE" id="PS50089">
    <property type="entry name" value="ZF_RING_2"/>
    <property type="match status" value="1"/>
</dbReference>
<feature type="region of interest" description="Disordered" evidence="13">
    <location>
        <begin position="153"/>
        <end position="188"/>
    </location>
</feature>
<feature type="transmembrane region" description="Helical" evidence="14">
    <location>
        <begin position="87"/>
        <end position="108"/>
    </location>
</feature>
<dbReference type="InterPro" id="IPR001841">
    <property type="entry name" value="Znf_RING"/>
</dbReference>
<dbReference type="PANTHER" id="PTHR45977">
    <property type="entry name" value="TARGET OF ERK KINASE MPK-1"/>
    <property type="match status" value="1"/>
</dbReference>
<keyword evidence="7 12" id="KW-0863">Zinc-finger</keyword>
<comment type="catalytic activity">
    <reaction evidence="1">
        <text>S-ubiquitinyl-[E2 ubiquitin-conjugating enzyme]-L-cysteine + [acceptor protein]-L-lysine = [E2 ubiquitin-conjugating enzyme]-L-cysteine + N(6)-ubiquitinyl-[acceptor protein]-L-lysine.</text>
        <dbReference type="EC" id="2.3.2.27"/>
    </reaction>
</comment>
<protein>
    <recommendedName>
        <fullName evidence="3">RING-type E3 ubiquitin transferase</fullName>
        <ecNumber evidence="3">2.3.2.27</ecNumber>
    </recommendedName>
</protein>
<keyword evidence="5 14" id="KW-0812">Transmembrane</keyword>
<keyword evidence="4" id="KW-0808">Transferase</keyword>
<dbReference type="InterPro" id="IPR013083">
    <property type="entry name" value="Znf_RING/FYVE/PHD"/>
</dbReference>
<evidence type="ECO:0000256" key="8">
    <source>
        <dbReference type="ARBA" id="ARBA00022786"/>
    </source>
</evidence>
<proteinExistence type="predicted"/>
<evidence type="ECO:0000256" key="7">
    <source>
        <dbReference type="ARBA" id="ARBA00022771"/>
    </source>
</evidence>
<keyword evidence="9" id="KW-0862">Zinc</keyword>
<evidence type="ECO:0000256" key="11">
    <source>
        <dbReference type="ARBA" id="ARBA00023136"/>
    </source>
</evidence>
<dbReference type="GO" id="GO:0016020">
    <property type="term" value="C:membrane"/>
    <property type="evidence" value="ECO:0007669"/>
    <property type="project" value="UniProtKB-SubCell"/>
</dbReference>
<evidence type="ECO:0000256" key="10">
    <source>
        <dbReference type="ARBA" id="ARBA00022989"/>
    </source>
</evidence>
<evidence type="ECO:0000256" key="12">
    <source>
        <dbReference type="PROSITE-ProRule" id="PRU00175"/>
    </source>
</evidence>
<dbReference type="PANTHER" id="PTHR45977:SF28">
    <property type="entry name" value="OS02G0674700 PROTEIN"/>
    <property type="match status" value="1"/>
</dbReference>
<evidence type="ECO:0000256" key="14">
    <source>
        <dbReference type="SAM" id="Phobius"/>
    </source>
</evidence>
<dbReference type="AlphaFoldDB" id="A0AAV1D1C9"/>
<evidence type="ECO:0000256" key="2">
    <source>
        <dbReference type="ARBA" id="ARBA00004141"/>
    </source>
</evidence>
<dbReference type="SMART" id="SM00184">
    <property type="entry name" value="RING"/>
    <property type="match status" value="1"/>
</dbReference>
<accession>A0AAV1D1C9</accession>
<comment type="subcellular location">
    <subcellularLocation>
        <location evidence="2">Membrane</location>
        <topology evidence="2">Multi-pass membrane protein</topology>
    </subcellularLocation>
</comment>
<dbReference type="GO" id="GO:0008270">
    <property type="term" value="F:zinc ion binding"/>
    <property type="evidence" value="ECO:0007669"/>
    <property type="project" value="UniProtKB-KW"/>
</dbReference>
<organism evidence="16 17">
    <name type="scientific">Oldenlandia corymbosa var. corymbosa</name>
    <dbReference type="NCBI Taxonomy" id="529605"/>
    <lineage>
        <taxon>Eukaryota</taxon>
        <taxon>Viridiplantae</taxon>
        <taxon>Streptophyta</taxon>
        <taxon>Embryophyta</taxon>
        <taxon>Tracheophyta</taxon>
        <taxon>Spermatophyta</taxon>
        <taxon>Magnoliopsida</taxon>
        <taxon>eudicotyledons</taxon>
        <taxon>Gunneridae</taxon>
        <taxon>Pentapetalae</taxon>
        <taxon>asterids</taxon>
        <taxon>lamiids</taxon>
        <taxon>Gentianales</taxon>
        <taxon>Rubiaceae</taxon>
        <taxon>Rubioideae</taxon>
        <taxon>Spermacoceae</taxon>
        <taxon>Hedyotis-Oldenlandia complex</taxon>
        <taxon>Oldenlandia</taxon>
    </lineage>
</organism>
<dbReference type="EMBL" id="OX459121">
    <property type="protein sequence ID" value="CAI9101726.1"/>
    <property type="molecule type" value="Genomic_DNA"/>
</dbReference>
<evidence type="ECO:0000256" key="6">
    <source>
        <dbReference type="ARBA" id="ARBA00022723"/>
    </source>
</evidence>
<evidence type="ECO:0000256" key="4">
    <source>
        <dbReference type="ARBA" id="ARBA00022679"/>
    </source>
</evidence>
<evidence type="ECO:0000256" key="5">
    <source>
        <dbReference type="ARBA" id="ARBA00022692"/>
    </source>
</evidence>
<evidence type="ECO:0000256" key="13">
    <source>
        <dbReference type="SAM" id="MobiDB-lite"/>
    </source>
</evidence>
<evidence type="ECO:0000256" key="3">
    <source>
        <dbReference type="ARBA" id="ARBA00012483"/>
    </source>
</evidence>
<dbReference type="EC" id="2.3.2.27" evidence="3"/>
<dbReference type="GO" id="GO:0061630">
    <property type="term" value="F:ubiquitin protein ligase activity"/>
    <property type="evidence" value="ECO:0007669"/>
    <property type="project" value="UniProtKB-EC"/>
</dbReference>
<dbReference type="Pfam" id="PF13639">
    <property type="entry name" value="zf-RING_2"/>
    <property type="match status" value="1"/>
</dbReference>
<keyword evidence="6" id="KW-0479">Metal-binding</keyword>
<keyword evidence="17" id="KW-1185">Reference proteome</keyword>
<evidence type="ECO:0000259" key="15">
    <source>
        <dbReference type="PROSITE" id="PS50089"/>
    </source>
</evidence>
<gene>
    <name evidence="16" type="ORF">OLC1_LOCUS11251</name>
</gene>
<evidence type="ECO:0000313" key="17">
    <source>
        <dbReference type="Proteomes" id="UP001161247"/>
    </source>
</evidence>
<reference evidence="16" key="1">
    <citation type="submission" date="2023-03" db="EMBL/GenBank/DDBJ databases">
        <authorList>
            <person name="Julca I."/>
        </authorList>
    </citation>
    <scope>NUCLEOTIDE SEQUENCE</scope>
</reference>
<feature type="region of interest" description="Disordered" evidence="13">
    <location>
        <begin position="1"/>
        <end position="26"/>
    </location>
</feature>
<feature type="domain" description="RING-type" evidence="15">
    <location>
        <begin position="335"/>
        <end position="376"/>
    </location>
</feature>
<dbReference type="Gene3D" id="3.30.40.10">
    <property type="entry name" value="Zinc/RING finger domain, C3HC4 (zinc finger)"/>
    <property type="match status" value="1"/>
</dbReference>
<dbReference type="SUPFAM" id="SSF57850">
    <property type="entry name" value="RING/U-box"/>
    <property type="match status" value="1"/>
</dbReference>
<keyword evidence="11 14" id="KW-0472">Membrane</keyword>